<evidence type="ECO:0000259" key="3">
    <source>
        <dbReference type="Pfam" id="PF00149"/>
    </source>
</evidence>
<gene>
    <name evidence="4" type="ORF">BJP36_05605</name>
</gene>
<proteinExistence type="predicted"/>
<dbReference type="Proteomes" id="UP000176944">
    <property type="component" value="Chromosome"/>
</dbReference>
<dbReference type="CDD" id="cd07385">
    <property type="entry name" value="MPP_YkuE_C"/>
    <property type="match status" value="1"/>
</dbReference>
<dbReference type="InterPro" id="IPR004843">
    <property type="entry name" value="Calcineurin-like_PHP"/>
</dbReference>
<keyword evidence="1" id="KW-0479">Metal-binding</keyword>
<dbReference type="AlphaFoldDB" id="A0A1D9GA60"/>
<dbReference type="InterPro" id="IPR029052">
    <property type="entry name" value="Metallo-depent_PP-like"/>
</dbReference>
<accession>A0A1D9GA60</accession>
<dbReference type="InterPro" id="IPR051158">
    <property type="entry name" value="Metallophosphoesterase_sf"/>
</dbReference>
<organism evidence="4 5">
    <name type="scientific">Moorena producens (strain JHB)</name>
    <dbReference type="NCBI Taxonomy" id="1454205"/>
    <lineage>
        <taxon>Bacteria</taxon>
        <taxon>Bacillati</taxon>
        <taxon>Cyanobacteriota</taxon>
        <taxon>Cyanophyceae</taxon>
        <taxon>Coleofasciculales</taxon>
        <taxon>Coleofasciculaceae</taxon>
        <taxon>Moorena</taxon>
    </lineage>
</organism>
<name>A0A1D9GA60_MOOP1</name>
<reference evidence="5" key="1">
    <citation type="submission" date="2016-10" db="EMBL/GenBank/DDBJ databases">
        <title>Comparative genomics uncovers the prolific and rare metabolic potential of the cyanobacterial genus Moorea.</title>
        <authorList>
            <person name="Leao T."/>
            <person name="Castelao G."/>
            <person name="Korobeynikov A."/>
            <person name="Monroe E.A."/>
            <person name="Podell S."/>
            <person name="Glukhov E."/>
            <person name="Allen E."/>
            <person name="Gerwick W.H."/>
            <person name="Gerwick L."/>
        </authorList>
    </citation>
    <scope>NUCLEOTIDE SEQUENCE [LARGE SCALE GENOMIC DNA]</scope>
    <source>
        <strain evidence="5">JHB</strain>
    </source>
</reference>
<dbReference type="GO" id="GO:0046872">
    <property type="term" value="F:metal ion binding"/>
    <property type="evidence" value="ECO:0007669"/>
    <property type="project" value="UniProtKB-KW"/>
</dbReference>
<feature type="domain" description="Calcineurin-like phosphoesterase" evidence="3">
    <location>
        <begin position="36"/>
        <end position="198"/>
    </location>
</feature>
<protein>
    <submittedName>
        <fullName evidence="4">Metallophosphoesterase</fullName>
    </submittedName>
</protein>
<evidence type="ECO:0000256" key="1">
    <source>
        <dbReference type="ARBA" id="ARBA00022723"/>
    </source>
</evidence>
<sequence length="281" mass="31616">MTLTISWMNWIFSEPLRVEKVTVAIADLPTSLRGTKLVQLSDLHYDRQQLPENILADAIEAANQAEPDLVVLTGDYVTNSPTPIYLLARRLKYLESRHGIYAILGNHDLAWRHSKATITQALTKIGVKVLWNAIAYPFGAQLPLVGLADFWSGDFNPGPVLNQIDPKTPRIVLSHNPDTAEILQRWRVDLQLSGHTHGGQIVIPGIGPAPAMLKTLRKYIPKSVQPWIPYLKVCSKVTKHWEWSEGLHRIGRNQLYTNRGLGTYWPGRLFCPPEVTVITLN</sequence>
<dbReference type="Gene3D" id="3.60.21.10">
    <property type="match status" value="1"/>
</dbReference>
<dbReference type="GO" id="GO:0008758">
    <property type="term" value="F:UDP-2,3-diacylglucosamine hydrolase activity"/>
    <property type="evidence" value="ECO:0007669"/>
    <property type="project" value="TreeGrafter"/>
</dbReference>
<dbReference type="EMBL" id="CP017708">
    <property type="protein sequence ID" value="AOY84528.2"/>
    <property type="molecule type" value="Genomic_DNA"/>
</dbReference>
<dbReference type="SUPFAM" id="SSF56300">
    <property type="entry name" value="Metallo-dependent phosphatases"/>
    <property type="match status" value="1"/>
</dbReference>
<dbReference type="GO" id="GO:0009245">
    <property type="term" value="P:lipid A biosynthetic process"/>
    <property type="evidence" value="ECO:0007669"/>
    <property type="project" value="TreeGrafter"/>
</dbReference>
<evidence type="ECO:0000256" key="2">
    <source>
        <dbReference type="ARBA" id="ARBA00022801"/>
    </source>
</evidence>
<dbReference type="PANTHER" id="PTHR31302">
    <property type="entry name" value="TRANSMEMBRANE PROTEIN WITH METALLOPHOSPHOESTERASE DOMAIN-RELATED"/>
    <property type="match status" value="1"/>
</dbReference>
<dbReference type="Pfam" id="PF00149">
    <property type="entry name" value="Metallophos"/>
    <property type="match status" value="1"/>
</dbReference>
<dbReference type="GO" id="GO:0016020">
    <property type="term" value="C:membrane"/>
    <property type="evidence" value="ECO:0007669"/>
    <property type="project" value="GOC"/>
</dbReference>
<evidence type="ECO:0000313" key="5">
    <source>
        <dbReference type="Proteomes" id="UP000176944"/>
    </source>
</evidence>
<dbReference type="PANTHER" id="PTHR31302:SF31">
    <property type="entry name" value="PHOSPHODIESTERASE YAEI"/>
    <property type="match status" value="1"/>
</dbReference>
<evidence type="ECO:0000313" key="4">
    <source>
        <dbReference type="EMBL" id="AOY84528.2"/>
    </source>
</evidence>
<keyword evidence="2" id="KW-0378">Hydrolase</keyword>